<evidence type="ECO:0000313" key="3">
    <source>
        <dbReference type="EMBL" id="VUS79687.1"/>
    </source>
</evidence>
<feature type="transmembrane region" description="Helical" evidence="1">
    <location>
        <begin position="12"/>
        <end position="32"/>
    </location>
</feature>
<accession>A0A564LDP9</accession>
<reference evidence="4 5" key="1">
    <citation type="submission" date="2019-07" db="EMBL/GenBank/DDBJ databases">
        <authorList>
            <person name="Brisse S."/>
            <person name="Rodrigues C."/>
            <person name="Thorpe H."/>
        </authorList>
    </citation>
    <scope>NUCLEOTIDE SEQUENCE [LARGE SCALE GENOMIC DNA]</scope>
    <source>
        <strain evidence="2">SB6408</strain>
        <strain evidence="3">SB6411</strain>
    </source>
</reference>
<dbReference type="Proteomes" id="UP000318370">
    <property type="component" value="Unassembled WGS sequence"/>
</dbReference>
<dbReference type="RefSeq" id="WP_139536428.1">
    <property type="nucleotide sequence ID" value="NZ_CABEJC010000001.1"/>
</dbReference>
<keyword evidence="1" id="KW-0472">Membrane</keyword>
<evidence type="ECO:0000256" key="1">
    <source>
        <dbReference type="SAM" id="Phobius"/>
    </source>
</evidence>
<keyword evidence="1" id="KW-1133">Transmembrane helix</keyword>
<sequence length="161" mass="18711">MKLQSKLNKRNIYILSFALFITVVFGWLMYFFHHKSDFDCSANLRIESGASGFDANFKTFLLMRGNNSGYFDVSGKVVIGDVKYNVQRSYHFNYEKKENNIYHLTNTTVSKRDADNMIEGMMQKVFFSPDPDSGRYIKIQKMKNAWIVQSLYSPSFICVSN</sequence>
<gene>
    <name evidence="2" type="ORF">SB6408_00659</name>
    <name evidence="3" type="ORF">SB6411_02873</name>
</gene>
<evidence type="ECO:0000313" key="4">
    <source>
        <dbReference type="Proteomes" id="UP000317652"/>
    </source>
</evidence>
<protein>
    <submittedName>
        <fullName evidence="2">Uncharacterized protein</fullName>
    </submittedName>
</protein>
<dbReference type="Proteomes" id="UP000317652">
    <property type="component" value="Unassembled WGS sequence"/>
</dbReference>
<evidence type="ECO:0000313" key="5">
    <source>
        <dbReference type="Proteomes" id="UP000318370"/>
    </source>
</evidence>
<evidence type="ECO:0000313" key="2">
    <source>
        <dbReference type="EMBL" id="VUS62668.1"/>
    </source>
</evidence>
<keyword evidence="1" id="KW-0812">Transmembrane</keyword>
<keyword evidence="4" id="KW-1185">Reference proteome</keyword>
<name>A0A564LDP9_9ENTR</name>
<dbReference type="EMBL" id="CABGHF010000012">
    <property type="protein sequence ID" value="VUS62668.1"/>
    <property type="molecule type" value="Genomic_DNA"/>
</dbReference>
<proteinExistence type="predicted"/>
<dbReference type="AlphaFoldDB" id="A0A564LDP9"/>
<organism evidence="2 5">
    <name type="scientific">Klebsiella spallanzanii</name>
    <dbReference type="NCBI Taxonomy" id="2587528"/>
    <lineage>
        <taxon>Bacteria</taxon>
        <taxon>Pseudomonadati</taxon>
        <taxon>Pseudomonadota</taxon>
        <taxon>Gammaproteobacteria</taxon>
        <taxon>Enterobacterales</taxon>
        <taxon>Enterobacteriaceae</taxon>
        <taxon>Klebsiella/Raoultella group</taxon>
        <taxon>Klebsiella</taxon>
    </lineage>
</organism>
<dbReference type="EMBL" id="CABGGS010000044">
    <property type="protein sequence ID" value="VUS79687.1"/>
    <property type="molecule type" value="Genomic_DNA"/>
</dbReference>